<dbReference type="InParanoid" id="A0A0P0XFS2"/>
<dbReference type="Proteomes" id="UP000059680">
    <property type="component" value="Chromosome 8"/>
</dbReference>
<feature type="region of interest" description="Disordered" evidence="1">
    <location>
        <begin position="166"/>
        <end position="185"/>
    </location>
</feature>
<gene>
    <name evidence="3" type="ordered locus">Os08g0425600</name>
    <name evidence="3" type="ORF">OSNPB_080425600</name>
</gene>
<evidence type="ECO:0000256" key="2">
    <source>
        <dbReference type="SAM" id="SignalP"/>
    </source>
</evidence>
<dbReference type="PaxDb" id="39947-A0A0P0XFS2"/>
<reference evidence="3 4" key="3">
    <citation type="journal article" date="2013" name="Rice">
        <title>Improvement of the Oryza sativa Nipponbare reference genome using next generation sequence and optical map data.</title>
        <authorList>
            <person name="Kawahara Y."/>
            <person name="de la Bastide M."/>
            <person name="Hamilton J.P."/>
            <person name="Kanamori H."/>
            <person name="McCombie W.R."/>
            <person name="Ouyang S."/>
            <person name="Schwartz D.C."/>
            <person name="Tanaka T."/>
            <person name="Wu J."/>
            <person name="Zhou S."/>
            <person name="Childs K.L."/>
            <person name="Davidson R.M."/>
            <person name="Lin H."/>
            <person name="Quesada-Ocampo L."/>
            <person name="Vaillancourt B."/>
            <person name="Sakai H."/>
            <person name="Lee S.S."/>
            <person name="Kim J."/>
            <person name="Numa H."/>
            <person name="Itoh T."/>
            <person name="Buell C.R."/>
            <person name="Matsumoto T."/>
        </authorList>
    </citation>
    <scope>NUCLEOTIDE SEQUENCE [LARGE SCALE GENOMIC DNA]</scope>
    <source>
        <strain evidence="4">cv. Nipponbare</strain>
    </source>
</reference>
<keyword evidence="2" id="KW-0732">Signal</keyword>
<keyword evidence="4" id="KW-1185">Reference proteome</keyword>
<dbReference type="AlphaFoldDB" id="A0A0P0XFS2"/>
<feature type="non-terminal residue" evidence="3">
    <location>
        <position position="185"/>
    </location>
</feature>
<evidence type="ECO:0000313" key="3">
    <source>
        <dbReference type="EMBL" id="BAT05501.1"/>
    </source>
</evidence>
<dbReference type="EMBL" id="AP014964">
    <property type="protein sequence ID" value="BAT05501.1"/>
    <property type="molecule type" value="Genomic_DNA"/>
</dbReference>
<organism evidence="3 4">
    <name type="scientific">Oryza sativa subsp. japonica</name>
    <name type="common">Rice</name>
    <dbReference type="NCBI Taxonomy" id="39947"/>
    <lineage>
        <taxon>Eukaryota</taxon>
        <taxon>Viridiplantae</taxon>
        <taxon>Streptophyta</taxon>
        <taxon>Embryophyta</taxon>
        <taxon>Tracheophyta</taxon>
        <taxon>Spermatophyta</taxon>
        <taxon>Magnoliopsida</taxon>
        <taxon>Liliopsida</taxon>
        <taxon>Poales</taxon>
        <taxon>Poaceae</taxon>
        <taxon>BOP clade</taxon>
        <taxon>Oryzoideae</taxon>
        <taxon>Oryzeae</taxon>
        <taxon>Oryzinae</taxon>
        <taxon>Oryza</taxon>
        <taxon>Oryza sativa</taxon>
    </lineage>
</organism>
<reference evidence="4" key="1">
    <citation type="journal article" date="2005" name="Nature">
        <title>The map-based sequence of the rice genome.</title>
        <authorList>
            <consortium name="International rice genome sequencing project (IRGSP)"/>
            <person name="Matsumoto T."/>
            <person name="Wu J."/>
            <person name="Kanamori H."/>
            <person name="Katayose Y."/>
            <person name="Fujisawa M."/>
            <person name="Namiki N."/>
            <person name="Mizuno H."/>
            <person name="Yamamoto K."/>
            <person name="Antonio B.A."/>
            <person name="Baba T."/>
            <person name="Sakata K."/>
            <person name="Nagamura Y."/>
            <person name="Aoki H."/>
            <person name="Arikawa K."/>
            <person name="Arita K."/>
            <person name="Bito T."/>
            <person name="Chiden Y."/>
            <person name="Fujitsuka N."/>
            <person name="Fukunaka R."/>
            <person name="Hamada M."/>
            <person name="Harada C."/>
            <person name="Hayashi A."/>
            <person name="Hijishita S."/>
            <person name="Honda M."/>
            <person name="Hosokawa S."/>
            <person name="Ichikawa Y."/>
            <person name="Idonuma A."/>
            <person name="Iijima M."/>
            <person name="Ikeda M."/>
            <person name="Ikeno M."/>
            <person name="Ito K."/>
            <person name="Ito S."/>
            <person name="Ito T."/>
            <person name="Ito Y."/>
            <person name="Ito Y."/>
            <person name="Iwabuchi A."/>
            <person name="Kamiya K."/>
            <person name="Karasawa W."/>
            <person name="Kurita K."/>
            <person name="Katagiri S."/>
            <person name="Kikuta A."/>
            <person name="Kobayashi H."/>
            <person name="Kobayashi N."/>
            <person name="Machita K."/>
            <person name="Maehara T."/>
            <person name="Masukawa M."/>
            <person name="Mizubayashi T."/>
            <person name="Mukai Y."/>
            <person name="Nagasaki H."/>
            <person name="Nagata Y."/>
            <person name="Naito S."/>
            <person name="Nakashima M."/>
            <person name="Nakama Y."/>
            <person name="Nakamichi Y."/>
            <person name="Nakamura M."/>
            <person name="Meguro A."/>
            <person name="Negishi M."/>
            <person name="Ohta I."/>
            <person name="Ohta T."/>
            <person name="Okamoto M."/>
            <person name="Ono N."/>
            <person name="Saji S."/>
            <person name="Sakaguchi M."/>
            <person name="Sakai K."/>
            <person name="Shibata M."/>
            <person name="Shimokawa T."/>
            <person name="Song J."/>
            <person name="Takazaki Y."/>
            <person name="Terasawa K."/>
            <person name="Tsugane M."/>
            <person name="Tsuji K."/>
            <person name="Ueda S."/>
            <person name="Waki K."/>
            <person name="Yamagata H."/>
            <person name="Yamamoto M."/>
            <person name="Yamamoto S."/>
            <person name="Yamane H."/>
            <person name="Yoshiki S."/>
            <person name="Yoshihara R."/>
            <person name="Yukawa K."/>
            <person name="Zhong H."/>
            <person name="Yano M."/>
            <person name="Yuan Q."/>
            <person name="Ouyang S."/>
            <person name="Liu J."/>
            <person name="Jones K.M."/>
            <person name="Gansberger K."/>
            <person name="Moffat K."/>
            <person name="Hill J."/>
            <person name="Bera J."/>
            <person name="Fadrosh D."/>
            <person name="Jin S."/>
            <person name="Johri S."/>
            <person name="Kim M."/>
            <person name="Overton L."/>
            <person name="Reardon M."/>
            <person name="Tsitrin T."/>
            <person name="Vuong H."/>
            <person name="Weaver B."/>
            <person name="Ciecko A."/>
            <person name="Tallon L."/>
            <person name="Jackson J."/>
            <person name="Pai G."/>
            <person name="Aken S.V."/>
            <person name="Utterback T."/>
            <person name="Reidmuller S."/>
            <person name="Feldblyum T."/>
            <person name="Hsiao J."/>
            <person name="Zismann V."/>
            <person name="Iobst S."/>
            <person name="de Vazeille A.R."/>
            <person name="Buell C.R."/>
            <person name="Ying K."/>
            <person name="Li Y."/>
            <person name="Lu T."/>
            <person name="Huang Y."/>
            <person name="Zhao Q."/>
            <person name="Feng Q."/>
            <person name="Zhang L."/>
            <person name="Zhu J."/>
            <person name="Weng Q."/>
            <person name="Mu J."/>
            <person name="Lu Y."/>
            <person name="Fan D."/>
            <person name="Liu Y."/>
            <person name="Guan J."/>
            <person name="Zhang Y."/>
            <person name="Yu S."/>
            <person name="Liu X."/>
            <person name="Zhang Y."/>
            <person name="Hong G."/>
            <person name="Han B."/>
            <person name="Choisne N."/>
            <person name="Demange N."/>
            <person name="Orjeda G."/>
            <person name="Samain S."/>
            <person name="Cattolico L."/>
            <person name="Pelletier E."/>
            <person name="Couloux A."/>
            <person name="Segurens B."/>
            <person name="Wincker P."/>
            <person name="D'Hont A."/>
            <person name="Scarpelli C."/>
            <person name="Weissenbach J."/>
            <person name="Salanoubat M."/>
            <person name="Quetier F."/>
            <person name="Yu Y."/>
            <person name="Kim H.R."/>
            <person name="Rambo T."/>
            <person name="Currie J."/>
            <person name="Collura K."/>
            <person name="Luo M."/>
            <person name="Yang T."/>
            <person name="Ammiraju J.S.S."/>
            <person name="Engler F."/>
            <person name="Soderlund C."/>
            <person name="Wing R.A."/>
            <person name="Palmer L.E."/>
            <person name="de la Bastide M."/>
            <person name="Spiegel L."/>
            <person name="Nascimento L."/>
            <person name="Zutavern T."/>
            <person name="O'Shaughnessy A."/>
            <person name="Dike S."/>
            <person name="Dedhia N."/>
            <person name="Preston R."/>
            <person name="Balija V."/>
            <person name="McCombie W.R."/>
            <person name="Chow T."/>
            <person name="Chen H."/>
            <person name="Chung M."/>
            <person name="Chen C."/>
            <person name="Shaw J."/>
            <person name="Wu H."/>
            <person name="Hsiao K."/>
            <person name="Chao Y."/>
            <person name="Chu M."/>
            <person name="Cheng C."/>
            <person name="Hour A."/>
            <person name="Lee P."/>
            <person name="Lin S."/>
            <person name="Lin Y."/>
            <person name="Liou J."/>
            <person name="Liu S."/>
            <person name="Hsing Y."/>
            <person name="Raghuvanshi S."/>
            <person name="Mohanty A."/>
            <person name="Bharti A.K."/>
            <person name="Gaur A."/>
            <person name="Gupta V."/>
            <person name="Kumar D."/>
            <person name="Ravi V."/>
            <person name="Vij S."/>
            <person name="Kapur A."/>
            <person name="Khurana P."/>
            <person name="Khurana P."/>
            <person name="Khurana J.P."/>
            <person name="Tyagi A.K."/>
            <person name="Gaikwad K."/>
            <person name="Singh A."/>
            <person name="Dalal V."/>
            <person name="Srivastava S."/>
            <person name="Dixit A."/>
            <person name="Pal A.K."/>
            <person name="Ghazi I.A."/>
            <person name="Yadav M."/>
            <person name="Pandit A."/>
            <person name="Bhargava A."/>
            <person name="Sureshbabu K."/>
            <person name="Batra K."/>
            <person name="Sharma T.R."/>
            <person name="Mohapatra T."/>
            <person name="Singh N.K."/>
            <person name="Messing J."/>
            <person name="Nelson A.B."/>
            <person name="Fuks G."/>
            <person name="Kavchok S."/>
            <person name="Keizer G."/>
            <person name="Linton E."/>
            <person name="Llaca V."/>
            <person name="Song R."/>
            <person name="Tanyolac B."/>
            <person name="Young S."/>
            <person name="Ho-Il K."/>
            <person name="Hahn J.H."/>
            <person name="Sangsakoo G."/>
            <person name="Vanavichit A."/>
            <person name="de Mattos Luiz.A.T."/>
            <person name="Zimmer P.D."/>
            <person name="Malone G."/>
            <person name="Dellagostin O."/>
            <person name="de Oliveira A.C."/>
            <person name="Bevan M."/>
            <person name="Bancroft I."/>
            <person name="Minx P."/>
            <person name="Cordum H."/>
            <person name="Wilson R."/>
            <person name="Cheng Z."/>
            <person name="Jin W."/>
            <person name="Jiang J."/>
            <person name="Leong S.A."/>
            <person name="Iwama H."/>
            <person name="Gojobori T."/>
            <person name="Itoh T."/>
            <person name="Niimura Y."/>
            <person name="Fujii Y."/>
            <person name="Habara T."/>
            <person name="Sakai H."/>
            <person name="Sato Y."/>
            <person name="Wilson G."/>
            <person name="Kumar K."/>
            <person name="McCouch S."/>
            <person name="Juretic N."/>
            <person name="Hoen D."/>
            <person name="Wright S."/>
            <person name="Bruskiewich R."/>
            <person name="Bureau T."/>
            <person name="Miyao A."/>
            <person name="Hirochika H."/>
            <person name="Nishikawa T."/>
            <person name="Kadowaki K."/>
            <person name="Sugiura M."/>
            <person name="Burr B."/>
            <person name="Sasaki T."/>
        </authorList>
    </citation>
    <scope>NUCLEOTIDE SEQUENCE [LARGE SCALE GENOMIC DNA]</scope>
    <source>
        <strain evidence="4">cv. Nipponbare</strain>
    </source>
</reference>
<feature type="non-terminal residue" evidence="3">
    <location>
        <position position="1"/>
    </location>
</feature>
<name>A0A0P0XFS2_ORYSJ</name>
<evidence type="ECO:0000313" key="4">
    <source>
        <dbReference type="Proteomes" id="UP000059680"/>
    </source>
</evidence>
<feature type="chain" id="PRO_5006057078" evidence="2">
    <location>
        <begin position="20"/>
        <end position="185"/>
    </location>
</feature>
<accession>A0A0P0XFS2</accession>
<evidence type="ECO:0000256" key="1">
    <source>
        <dbReference type="SAM" id="MobiDB-lite"/>
    </source>
</evidence>
<proteinExistence type="predicted"/>
<reference evidence="3 4" key="2">
    <citation type="journal article" date="2013" name="Plant Cell Physiol.">
        <title>Rice Annotation Project Database (RAP-DB): an integrative and interactive database for rice genomics.</title>
        <authorList>
            <person name="Sakai H."/>
            <person name="Lee S.S."/>
            <person name="Tanaka T."/>
            <person name="Numa H."/>
            <person name="Kim J."/>
            <person name="Kawahara Y."/>
            <person name="Wakimoto H."/>
            <person name="Yang C.C."/>
            <person name="Iwamoto M."/>
            <person name="Abe T."/>
            <person name="Yamada Y."/>
            <person name="Muto A."/>
            <person name="Inokuchi H."/>
            <person name="Ikemura T."/>
            <person name="Matsumoto T."/>
            <person name="Sasaki T."/>
            <person name="Itoh T."/>
        </authorList>
    </citation>
    <scope>NUCLEOTIDE SEQUENCE [LARGE SCALE GENOMIC DNA]</scope>
    <source>
        <strain evidence="4">cv. Nipponbare</strain>
    </source>
</reference>
<protein>
    <submittedName>
        <fullName evidence="3">Os08g0425600 protein</fullName>
    </submittedName>
</protein>
<feature type="signal peptide" evidence="2">
    <location>
        <begin position="1"/>
        <end position="19"/>
    </location>
</feature>
<sequence length="185" mass="19151">PCRRALLLFVAAAGGGVDGPVEHVGVEVVLVGRGEGDEALAPAVEAPALGELEEELVVLQQHAPLPRPHQQPRLRVVHGDPVVEVAEQHHPAAKIDNDDGDVSCGGGGGARNNGVDGKGSGSATYSWSRIFLGNGNSSGAGDAAAVVRRRKVVLERMSAASALRSCASPSLPPEARWQQTKQKLV</sequence>